<organism evidence="4 5">
    <name type="scientific">Panicum miliaceum</name>
    <name type="common">Proso millet</name>
    <name type="synonym">Broomcorn millet</name>
    <dbReference type="NCBI Taxonomy" id="4540"/>
    <lineage>
        <taxon>Eukaryota</taxon>
        <taxon>Viridiplantae</taxon>
        <taxon>Streptophyta</taxon>
        <taxon>Embryophyta</taxon>
        <taxon>Tracheophyta</taxon>
        <taxon>Spermatophyta</taxon>
        <taxon>Magnoliopsida</taxon>
        <taxon>Liliopsida</taxon>
        <taxon>Poales</taxon>
        <taxon>Poaceae</taxon>
        <taxon>PACMAD clade</taxon>
        <taxon>Panicoideae</taxon>
        <taxon>Panicodae</taxon>
        <taxon>Paniceae</taxon>
        <taxon>Panicinae</taxon>
        <taxon>Panicum</taxon>
        <taxon>Panicum sect. Panicum</taxon>
    </lineage>
</organism>
<dbReference type="PANTHER" id="PTHR24093:SF431">
    <property type="entry name" value="CALCIUM-TRANSPORTING ATPASE"/>
    <property type="match status" value="1"/>
</dbReference>
<dbReference type="SUPFAM" id="SSF81665">
    <property type="entry name" value="Calcium ATPase, transmembrane domain M"/>
    <property type="match status" value="1"/>
</dbReference>
<dbReference type="GO" id="GO:0046872">
    <property type="term" value="F:metal ion binding"/>
    <property type="evidence" value="ECO:0007669"/>
    <property type="project" value="UniProtKB-KW"/>
</dbReference>
<dbReference type="Pfam" id="PF00689">
    <property type="entry name" value="Cation_ATPase_C"/>
    <property type="match status" value="1"/>
</dbReference>
<accession>A0A3L6Q7Q0</accession>
<dbReference type="OrthoDB" id="3352408at2759"/>
<reference evidence="5" key="1">
    <citation type="journal article" date="2019" name="Nat. Commun.">
        <title>The genome of broomcorn millet.</title>
        <authorList>
            <person name="Zou C."/>
            <person name="Miki D."/>
            <person name="Li D."/>
            <person name="Tang Q."/>
            <person name="Xiao L."/>
            <person name="Rajput S."/>
            <person name="Deng P."/>
            <person name="Jia W."/>
            <person name="Huang R."/>
            <person name="Zhang M."/>
            <person name="Sun Y."/>
            <person name="Hu J."/>
            <person name="Fu X."/>
            <person name="Schnable P.S."/>
            <person name="Li F."/>
            <person name="Zhang H."/>
            <person name="Feng B."/>
            <person name="Zhu X."/>
            <person name="Liu R."/>
            <person name="Schnable J.C."/>
            <person name="Zhu J.-K."/>
            <person name="Zhang H."/>
        </authorList>
    </citation>
    <scope>NUCLEOTIDE SEQUENCE [LARGE SCALE GENOMIC DNA]</scope>
</reference>
<sequence>MVTSQYKYNADANRLADCRGHLGAAKLLLAIRAFLARTAASGCSGTGRRYGGVTELASCQQFSNNQNAQHIGRLIRRTRFRANESHAGLVGGLAGGEAPVPWRTAAAAPFPPGHVKRQSASSTCVRGVVEDVGAVNMIMETLGALALATEPPNNELMKRIPVGRKGSFISNVMWRNIMGQTFYQFLVIWYLQAEGKWLFEIEGDDSDLVLNTIIFNCFYYAR</sequence>
<dbReference type="Gene3D" id="1.20.1110.10">
    <property type="entry name" value="Calcium-transporting ATPase, transmembrane domain"/>
    <property type="match status" value="1"/>
</dbReference>
<keyword evidence="5" id="KW-1185">Reference proteome</keyword>
<protein>
    <submittedName>
        <fullName evidence="4">Calcium-transporting ATPase 2, plasma membrane-type-like</fullName>
    </submittedName>
</protein>
<evidence type="ECO:0000313" key="5">
    <source>
        <dbReference type="Proteomes" id="UP000275267"/>
    </source>
</evidence>
<dbReference type="EMBL" id="PQIB02000013">
    <property type="protein sequence ID" value="RLM74652.1"/>
    <property type="molecule type" value="Genomic_DNA"/>
</dbReference>
<dbReference type="PANTHER" id="PTHR24093">
    <property type="entry name" value="CATION TRANSPORTING ATPASE"/>
    <property type="match status" value="1"/>
</dbReference>
<dbReference type="AlphaFoldDB" id="A0A3L6Q7Q0"/>
<dbReference type="Proteomes" id="UP000275267">
    <property type="component" value="Unassembled WGS sequence"/>
</dbReference>
<dbReference type="GO" id="GO:0005886">
    <property type="term" value="C:plasma membrane"/>
    <property type="evidence" value="ECO:0007669"/>
    <property type="project" value="TreeGrafter"/>
</dbReference>
<evidence type="ECO:0000259" key="3">
    <source>
        <dbReference type="Pfam" id="PF00689"/>
    </source>
</evidence>
<dbReference type="STRING" id="4540.A0A3L6Q7Q0"/>
<dbReference type="GO" id="GO:0005388">
    <property type="term" value="F:P-type calcium transporter activity"/>
    <property type="evidence" value="ECO:0007669"/>
    <property type="project" value="TreeGrafter"/>
</dbReference>
<comment type="caution">
    <text evidence="4">The sequence shown here is derived from an EMBL/GenBank/DDBJ whole genome shotgun (WGS) entry which is preliminary data.</text>
</comment>
<dbReference type="InterPro" id="IPR023298">
    <property type="entry name" value="ATPase_P-typ_TM_dom_sf"/>
</dbReference>
<gene>
    <name evidence="4" type="ORF">C2845_PM15G22290</name>
</gene>
<dbReference type="InterPro" id="IPR006068">
    <property type="entry name" value="ATPase_P-typ_cation-transptr_C"/>
</dbReference>
<name>A0A3L6Q7Q0_PANMI</name>
<evidence type="ECO:0000256" key="1">
    <source>
        <dbReference type="ARBA" id="ARBA00022723"/>
    </source>
</evidence>
<evidence type="ECO:0000313" key="4">
    <source>
        <dbReference type="EMBL" id="RLM74652.1"/>
    </source>
</evidence>
<keyword evidence="1" id="KW-0479">Metal-binding</keyword>
<feature type="domain" description="Cation-transporting P-type ATPase C-terminal" evidence="3">
    <location>
        <begin position="135"/>
        <end position="219"/>
    </location>
</feature>
<keyword evidence="2" id="KW-0460">Magnesium</keyword>
<proteinExistence type="predicted"/>
<evidence type="ECO:0000256" key="2">
    <source>
        <dbReference type="ARBA" id="ARBA00022842"/>
    </source>
</evidence>